<dbReference type="GO" id="GO:0009451">
    <property type="term" value="P:RNA modification"/>
    <property type="evidence" value="ECO:0007669"/>
    <property type="project" value="InterPro"/>
</dbReference>
<protein>
    <recommendedName>
        <fullName evidence="3">Pentatricopeptide repeat-containing protein</fullName>
    </recommendedName>
</protein>
<proteinExistence type="predicted"/>
<evidence type="ECO:0008006" key="3">
    <source>
        <dbReference type="Google" id="ProtNLM"/>
    </source>
</evidence>
<evidence type="ECO:0000313" key="1">
    <source>
        <dbReference type="EMBL" id="WMV54729.1"/>
    </source>
</evidence>
<dbReference type="EMBL" id="CP133622">
    <property type="protein sequence ID" value="WMV54729.1"/>
    <property type="molecule type" value="Genomic_DNA"/>
</dbReference>
<gene>
    <name evidence="1" type="ORF">MTR67_048114</name>
</gene>
<dbReference type="PANTHER" id="PTHR47926">
    <property type="entry name" value="PENTATRICOPEPTIDE REPEAT-CONTAINING PROTEIN"/>
    <property type="match status" value="1"/>
</dbReference>
<organism evidence="1 2">
    <name type="scientific">Solanum verrucosum</name>
    <dbReference type="NCBI Taxonomy" id="315347"/>
    <lineage>
        <taxon>Eukaryota</taxon>
        <taxon>Viridiplantae</taxon>
        <taxon>Streptophyta</taxon>
        <taxon>Embryophyta</taxon>
        <taxon>Tracheophyta</taxon>
        <taxon>Spermatophyta</taxon>
        <taxon>Magnoliopsida</taxon>
        <taxon>eudicotyledons</taxon>
        <taxon>Gunneridae</taxon>
        <taxon>Pentapetalae</taxon>
        <taxon>asterids</taxon>
        <taxon>lamiids</taxon>
        <taxon>Solanales</taxon>
        <taxon>Solanaceae</taxon>
        <taxon>Solanoideae</taxon>
        <taxon>Solaneae</taxon>
        <taxon>Solanum</taxon>
    </lineage>
</organism>
<evidence type="ECO:0000313" key="2">
    <source>
        <dbReference type="Proteomes" id="UP001234989"/>
    </source>
</evidence>
<keyword evidence="2" id="KW-1185">Reference proteome</keyword>
<dbReference type="PANTHER" id="PTHR47926:SF347">
    <property type="entry name" value="PENTATRICOPEPTIDE REPEAT-CONTAINING PROTEIN"/>
    <property type="match status" value="1"/>
</dbReference>
<reference evidence="1" key="1">
    <citation type="submission" date="2023-08" db="EMBL/GenBank/DDBJ databases">
        <title>A de novo genome assembly of Solanum verrucosum Schlechtendal, a Mexican diploid species geographically isolated from the other diploid A-genome species in potato relatives.</title>
        <authorList>
            <person name="Hosaka K."/>
        </authorList>
    </citation>
    <scope>NUCLEOTIDE SEQUENCE</scope>
    <source>
        <tissue evidence="1">Young leaves</tissue>
    </source>
</reference>
<dbReference type="AlphaFoldDB" id="A0AAF0UZS7"/>
<sequence>MGEEYGIQPSAEHNACVVDMLGRVGRLDEAHNFSKQLGVEDNVLGRHGSLLTSYRVHRNFELGKIVSSKLLELEGSDGISGYHILLSNIYVEEGNWLAFINDQLPLKLKISQEYPFYLFCGKRGVPDSKRRVVSKVTTSIKLSD</sequence>
<name>A0AAF0UZS7_SOLVR</name>
<dbReference type="Proteomes" id="UP001234989">
    <property type="component" value="Chromosome 11"/>
</dbReference>
<dbReference type="Pfam" id="PF20431">
    <property type="entry name" value="E_motif"/>
    <property type="match status" value="1"/>
</dbReference>
<accession>A0AAF0UZS7</accession>
<dbReference type="InterPro" id="IPR046960">
    <property type="entry name" value="PPR_At4g14850-like_plant"/>
</dbReference>
<dbReference type="InterPro" id="IPR046848">
    <property type="entry name" value="E_motif"/>
</dbReference>
<dbReference type="GO" id="GO:0003723">
    <property type="term" value="F:RNA binding"/>
    <property type="evidence" value="ECO:0007669"/>
    <property type="project" value="InterPro"/>
</dbReference>